<reference evidence="2 3" key="1">
    <citation type="submission" date="2018-01" db="EMBL/GenBank/DDBJ databases">
        <title>A novel member of the phylum Bacteroidetes isolated from glacier ice.</title>
        <authorList>
            <person name="Liu Q."/>
            <person name="Xin Y.-H."/>
        </authorList>
    </citation>
    <scope>NUCLEOTIDE SEQUENCE [LARGE SCALE GENOMIC DNA]</scope>
    <source>
        <strain evidence="2 3">RB1R16</strain>
    </source>
</reference>
<dbReference type="EMBL" id="PPSL01000002">
    <property type="protein sequence ID" value="PQJ12062.1"/>
    <property type="molecule type" value="Genomic_DNA"/>
</dbReference>
<feature type="signal peptide" evidence="1">
    <location>
        <begin position="1"/>
        <end position="20"/>
    </location>
</feature>
<proteinExistence type="predicted"/>
<organism evidence="2 3">
    <name type="scientific">Flavipsychrobacter stenotrophus</name>
    <dbReference type="NCBI Taxonomy" id="2077091"/>
    <lineage>
        <taxon>Bacteria</taxon>
        <taxon>Pseudomonadati</taxon>
        <taxon>Bacteroidota</taxon>
        <taxon>Chitinophagia</taxon>
        <taxon>Chitinophagales</taxon>
        <taxon>Chitinophagaceae</taxon>
        <taxon>Flavipsychrobacter</taxon>
    </lineage>
</organism>
<evidence type="ECO:0000313" key="3">
    <source>
        <dbReference type="Proteomes" id="UP000239872"/>
    </source>
</evidence>
<sequence length="293" mass="33156">MNKLLLFWACILFFIFACRAQPTTIDGFFDKDLLPDKITVEDEDSRASSSFHITCNFSTLSAPIIFDCTYYYSDFLFVCPIPSVVTHEDAFTDKLARVMIPAAKTPLDSNGFRWITQVCMNSSNKAKMPPAVNFKSSFTIHWHQGMPDIKRPSFTKVPADFPLCMGHSYSTPAIKAKSLILGYIGNNHNAVIRTFDIPGYQVITTRHGVLLKKGDLYAWVFINDKNTFGIGSEKLRWPTVTDVTWHNNCLLIKTVAIPSDIKSTYVVCLDSWDVFRLKNNNDTSVQTLNSLCY</sequence>
<gene>
    <name evidence="2" type="ORF">CJD36_009750</name>
</gene>
<dbReference type="PROSITE" id="PS51257">
    <property type="entry name" value="PROKAR_LIPOPROTEIN"/>
    <property type="match status" value="1"/>
</dbReference>
<keyword evidence="1" id="KW-0732">Signal</keyword>
<feature type="chain" id="PRO_5015510514" evidence="1">
    <location>
        <begin position="21"/>
        <end position="293"/>
    </location>
</feature>
<protein>
    <submittedName>
        <fullName evidence="2">Uncharacterized protein</fullName>
    </submittedName>
</protein>
<evidence type="ECO:0000313" key="2">
    <source>
        <dbReference type="EMBL" id="PQJ12062.1"/>
    </source>
</evidence>
<name>A0A2S7SYR5_9BACT</name>
<dbReference type="Proteomes" id="UP000239872">
    <property type="component" value="Unassembled WGS sequence"/>
</dbReference>
<comment type="caution">
    <text evidence="2">The sequence shown here is derived from an EMBL/GenBank/DDBJ whole genome shotgun (WGS) entry which is preliminary data.</text>
</comment>
<dbReference type="OrthoDB" id="678905at2"/>
<dbReference type="RefSeq" id="WP_105038941.1">
    <property type="nucleotide sequence ID" value="NZ_PPSL01000002.1"/>
</dbReference>
<keyword evidence="3" id="KW-1185">Reference proteome</keyword>
<evidence type="ECO:0000256" key="1">
    <source>
        <dbReference type="SAM" id="SignalP"/>
    </source>
</evidence>
<dbReference type="AlphaFoldDB" id="A0A2S7SYR5"/>
<accession>A0A2S7SYR5</accession>